<accession>E4ZLU1</accession>
<gene>
    <name evidence="1" type="ORF">LEMA_uP054770.1</name>
</gene>
<evidence type="ECO:0000313" key="2">
    <source>
        <dbReference type="Proteomes" id="UP000002668"/>
    </source>
</evidence>
<name>E4ZLU1_LEPMJ</name>
<keyword evidence="2" id="KW-1185">Reference proteome</keyword>
<proteinExistence type="predicted"/>
<dbReference type="InParanoid" id="E4ZLU1"/>
<dbReference type="VEuPathDB" id="FungiDB:LEMA_uP054770.1"/>
<evidence type="ECO:0000313" key="1">
    <source>
        <dbReference type="EMBL" id="CBX92771.1"/>
    </source>
</evidence>
<sequence>MSLRTSASGQATLYRLILKFNLGFFASITLSSGSVTTPAVQRRSTSDQDKLRATATDSVTQPSILYIDIPTMHGLADMPNADICRYHKPESYPLD</sequence>
<protein>
    <submittedName>
        <fullName evidence="1">Predicted protein</fullName>
    </submittedName>
</protein>
<dbReference type="HOGENOM" id="CLU_2373161_0_0_1"/>
<dbReference type="AlphaFoldDB" id="E4ZLU1"/>
<dbReference type="Proteomes" id="UP000002668">
    <property type="component" value="Genome"/>
</dbReference>
<reference evidence="2" key="1">
    <citation type="journal article" date="2011" name="Nat. Commun.">
        <title>Effector diversification within compartments of the Leptosphaeria maculans genome affected by Repeat-Induced Point mutations.</title>
        <authorList>
            <person name="Rouxel T."/>
            <person name="Grandaubert J."/>
            <person name="Hane J.K."/>
            <person name="Hoede C."/>
            <person name="van de Wouw A.P."/>
            <person name="Couloux A."/>
            <person name="Dominguez V."/>
            <person name="Anthouard V."/>
            <person name="Bally P."/>
            <person name="Bourras S."/>
            <person name="Cozijnsen A.J."/>
            <person name="Ciuffetti L.M."/>
            <person name="Degrave A."/>
            <person name="Dilmaghani A."/>
            <person name="Duret L."/>
            <person name="Fudal I."/>
            <person name="Goodwin S.B."/>
            <person name="Gout L."/>
            <person name="Glaser N."/>
            <person name="Linglin J."/>
            <person name="Kema G.H.J."/>
            <person name="Lapalu N."/>
            <person name="Lawrence C.B."/>
            <person name="May K."/>
            <person name="Meyer M."/>
            <person name="Ollivier B."/>
            <person name="Poulain J."/>
            <person name="Schoch C.L."/>
            <person name="Simon A."/>
            <person name="Spatafora J.W."/>
            <person name="Stachowiak A."/>
            <person name="Turgeon B.G."/>
            <person name="Tyler B.M."/>
            <person name="Vincent D."/>
            <person name="Weissenbach J."/>
            <person name="Amselem J."/>
            <person name="Quesneville H."/>
            <person name="Oliver R.P."/>
            <person name="Wincker P."/>
            <person name="Balesdent M.-H."/>
            <person name="Howlett B.J."/>
        </authorList>
    </citation>
    <scope>NUCLEOTIDE SEQUENCE [LARGE SCALE GENOMIC DNA]</scope>
    <source>
        <strain evidence="2">JN3 / isolate v23.1.3 / race Av1-4-5-6-7-8</strain>
    </source>
</reference>
<organism evidence="2">
    <name type="scientific">Leptosphaeria maculans (strain JN3 / isolate v23.1.3 / race Av1-4-5-6-7-8)</name>
    <name type="common">Blackleg fungus</name>
    <name type="synonym">Phoma lingam</name>
    <dbReference type="NCBI Taxonomy" id="985895"/>
    <lineage>
        <taxon>Eukaryota</taxon>
        <taxon>Fungi</taxon>
        <taxon>Dikarya</taxon>
        <taxon>Ascomycota</taxon>
        <taxon>Pezizomycotina</taxon>
        <taxon>Dothideomycetes</taxon>
        <taxon>Pleosporomycetidae</taxon>
        <taxon>Pleosporales</taxon>
        <taxon>Pleosporineae</taxon>
        <taxon>Leptosphaeriaceae</taxon>
        <taxon>Plenodomus</taxon>
        <taxon>Plenodomus lingam/Leptosphaeria maculans species complex</taxon>
    </lineage>
</organism>
<dbReference type="EMBL" id="FP929094">
    <property type="protein sequence ID" value="CBX92771.1"/>
    <property type="molecule type" value="Genomic_DNA"/>
</dbReference>